<feature type="transmembrane region" description="Helical" evidence="7">
    <location>
        <begin position="372"/>
        <end position="393"/>
    </location>
</feature>
<evidence type="ECO:0000256" key="6">
    <source>
        <dbReference type="ARBA" id="ARBA00023136"/>
    </source>
</evidence>
<keyword evidence="5 7" id="KW-1133">Transmembrane helix</keyword>
<proteinExistence type="inferred from homology"/>
<comment type="similarity">
    <text evidence="2">Belongs to the nucleobase:cation symporter-2 (NCS2) (TC 2.A.40) family.</text>
</comment>
<dbReference type="GO" id="GO:0042907">
    <property type="term" value="F:xanthine transmembrane transporter activity"/>
    <property type="evidence" value="ECO:0007669"/>
    <property type="project" value="TreeGrafter"/>
</dbReference>
<keyword evidence="6 7" id="KW-0472">Membrane</keyword>
<dbReference type="InterPro" id="IPR006043">
    <property type="entry name" value="NCS2"/>
</dbReference>
<feature type="transmembrane region" description="Helical" evidence="7">
    <location>
        <begin position="310"/>
        <end position="331"/>
    </location>
</feature>
<dbReference type="Proteomes" id="UP000886852">
    <property type="component" value="Unassembled WGS sequence"/>
</dbReference>
<keyword evidence="3" id="KW-0813">Transport</keyword>
<evidence type="ECO:0000256" key="7">
    <source>
        <dbReference type="SAM" id="Phobius"/>
    </source>
</evidence>
<feature type="transmembrane region" description="Helical" evidence="7">
    <location>
        <begin position="152"/>
        <end position="175"/>
    </location>
</feature>
<name>A0A9D1SPZ5_9BACT</name>
<dbReference type="PANTHER" id="PTHR42810:SF2">
    <property type="entry name" value="PURINE PERMEASE C1399.01C-RELATED"/>
    <property type="match status" value="1"/>
</dbReference>
<protein>
    <submittedName>
        <fullName evidence="8">Purine/pyrimidine permease</fullName>
    </submittedName>
</protein>
<reference evidence="8" key="1">
    <citation type="submission" date="2020-10" db="EMBL/GenBank/DDBJ databases">
        <authorList>
            <person name="Gilroy R."/>
        </authorList>
    </citation>
    <scope>NUCLEOTIDE SEQUENCE</scope>
    <source>
        <strain evidence="8">ChiHjej12B11-7776</strain>
    </source>
</reference>
<accession>A0A9D1SPZ5</accession>
<evidence type="ECO:0000256" key="1">
    <source>
        <dbReference type="ARBA" id="ARBA00004141"/>
    </source>
</evidence>
<dbReference type="PANTHER" id="PTHR42810">
    <property type="entry name" value="PURINE PERMEASE C1399.01C-RELATED"/>
    <property type="match status" value="1"/>
</dbReference>
<reference evidence="8" key="2">
    <citation type="journal article" date="2021" name="PeerJ">
        <title>Extensive microbial diversity within the chicken gut microbiome revealed by metagenomics and culture.</title>
        <authorList>
            <person name="Gilroy R."/>
            <person name="Ravi A."/>
            <person name="Getino M."/>
            <person name="Pursley I."/>
            <person name="Horton D.L."/>
            <person name="Alikhan N.F."/>
            <person name="Baker D."/>
            <person name="Gharbi K."/>
            <person name="Hall N."/>
            <person name="Watson M."/>
            <person name="Adriaenssens E.M."/>
            <person name="Foster-Nyarko E."/>
            <person name="Jarju S."/>
            <person name="Secka A."/>
            <person name="Antonio M."/>
            <person name="Oren A."/>
            <person name="Chaudhuri R.R."/>
            <person name="La Ragione R."/>
            <person name="Hildebrand F."/>
            <person name="Pallen M.J."/>
        </authorList>
    </citation>
    <scope>NUCLEOTIDE SEQUENCE</scope>
    <source>
        <strain evidence="8">ChiHjej12B11-7776</strain>
    </source>
</reference>
<dbReference type="Pfam" id="PF00860">
    <property type="entry name" value="Xan_ur_permease"/>
    <property type="match status" value="1"/>
</dbReference>
<gene>
    <name evidence="8" type="ORF">IAC72_03830</name>
</gene>
<feature type="transmembrane region" description="Helical" evidence="7">
    <location>
        <begin position="67"/>
        <end position="88"/>
    </location>
</feature>
<dbReference type="EMBL" id="DVOC01000065">
    <property type="protein sequence ID" value="HIU91120.1"/>
    <property type="molecule type" value="Genomic_DNA"/>
</dbReference>
<sequence>MKGFFADLGRGITSVFRKGGNLFESDGIPPLGKAIPFGIQHILAMFVANVTPILIVLESLGLQNSDVATQAMLGALFMAGLGTAMQLLMGARLPIVIGTSFTFVGVFCTVGASAGGGEAGYYTILGSVLAGGLISTFLCLFVRWWGKLIKPVVPCVVVFAIGLSLLNSGATQFIGGEGALAQTQLPYFVYPLVAAATLAAALLWQLLAKGVWKNLNVVFGIAVGYLICLCIPGMIDFSAVTVTGVEDVITYPHLADVTKMKFEAVPIALTTAYFLMSVVEGIGDCTALCTDVLGRQPTTREITGTVVTDGFNSVLCSLFGALPLTTFAQNVGIVTQTKVVNRFTVLIGAILLLLVSLFPVAANVLLTIPQCVLGGAMVILFGSIAVVGIKMFAKAGFSQKNVLILSLSLCLGFGITLVPQFFEYLRSAGLNNLADMLSNNVLNMFVIAFVLSWVLPDDMDISFKRKKQGEE</sequence>
<feature type="transmembrane region" description="Helical" evidence="7">
    <location>
        <begin position="95"/>
        <end position="115"/>
    </location>
</feature>
<feature type="transmembrane region" description="Helical" evidence="7">
    <location>
        <begin position="343"/>
        <end position="366"/>
    </location>
</feature>
<evidence type="ECO:0000256" key="2">
    <source>
        <dbReference type="ARBA" id="ARBA00008821"/>
    </source>
</evidence>
<evidence type="ECO:0000313" key="9">
    <source>
        <dbReference type="Proteomes" id="UP000886852"/>
    </source>
</evidence>
<evidence type="ECO:0000256" key="4">
    <source>
        <dbReference type="ARBA" id="ARBA00022692"/>
    </source>
</evidence>
<feature type="transmembrane region" description="Helical" evidence="7">
    <location>
        <begin position="187"/>
        <end position="208"/>
    </location>
</feature>
<evidence type="ECO:0000313" key="8">
    <source>
        <dbReference type="EMBL" id="HIU91120.1"/>
    </source>
</evidence>
<evidence type="ECO:0000256" key="3">
    <source>
        <dbReference type="ARBA" id="ARBA00022448"/>
    </source>
</evidence>
<comment type="caution">
    <text evidence="8">The sequence shown here is derived from an EMBL/GenBank/DDBJ whole genome shotgun (WGS) entry which is preliminary data.</text>
</comment>
<comment type="subcellular location">
    <subcellularLocation>
        <location evidence="1">Membrane</location>
        <topology evidence="1">Multi-pass membrane protein</topology>
    </subcellularLocation>
</comment>
<dbReference type="AlphaFoldDB" id="A0A9D1SPZ5"/>
<dbReference type="GO" id="GO:0005886">
    <property type="term" value="C:plasma membrane"/>
    <property type="evidence" value="ECO:0007669"/>
    <property type="project" value="TreeGrafter"/>
</dbReference>
<dbReference type="NCBIfam" id="NF037981">
    <property type="entry name" value="NCS2_1"/>
    <property type="match status" value="1"/>
</dbReference>
<feature type="transmembrane region" description="Helical" evidence="7">
    <location>
        <begin position="121"/>
        <end position="145"/>
    </location>
</feature>
<feature type="transmembrane region" description="Helical" evidence="7">
    <location>
        <begin position="42"/>
        <end position="61"/>
    </location>
</feature>
<evidence type="ECO:0000256" key="5">
    <source>
        <dbReference type="ARBA" id="ARBA00022989"/>
    </source>
</evidence>
<organism evidence="8 9">
    <name type="scientific">Candidatus Fimimonas merdipullorum</name>
    <dbReference type="NCBI Taxonomy" id="2840822"/>
    <lineage>
        <taxon>Bacteria</taxon>
        <taxon>Pseudomonadati</taxon>
        <taxon>Myxococcota</taxon>
        <taxon>Myxococcia</taxon>
        <taxon>Myxococcales</taxon>
        <taxon>Cystobacterineae</taxon>
        <taxon>Myxococcaceae</taxon>
        <taxon>Myxococcaceae incertae sedis</taxon>
        <taxon>Candidatus Fimimonas</taxon>
    </lineage>
</organism>
<feature type="transmembrane region" description="Helical" evidence="7">
    <location>
        <begin position="437"/>
        <end position="456"/>
    </location>
</feature>
<feature type="transmembrane region" description="Helical" evidence="7">
    <location>
        <begin position="402"/>
        <end position="422"/>
    </location>
</feature>
<keyword evidence="4 7" id="KW-0812">Transmembrane</keyword>
<feature type="transmembrane region" description="Helical" evidence="7">
    <location>
        <begin position="215"/>
        <end position="235"/>
    </location>
</feature>